<evidence type="ECO:0000313" key="4">
    <source>
        <dbReference type="Proteomes" id="UP001232117"/>
    </source>
</evidence>
<feature type="compositionally biased region" description="Basic and acidic residues" evidence="1">
    <location>
        <begin position="67"/>
        <end position="85"/>
    </location>
</feature>
<dbReference type="Gene3D" id="1.10.260.40">
    <property type="entry name" value="lambda repressor-like DNA-binding domains"/>
    <property type="match status" value="1"/>
</dbReference>
<dbReference type="SUPFAM" id="SSF47413">
    <property type="entry name" value="lambda repressor-like DNA-binding domains"/>
    <property type="match status" value="1"/>
</dbReference>
<sequence>MATELHFTQSYYTKVECGKAKISAELLFRILEALELDYADFVKKEKKQRLEDSLTLRKSIAANNHHSKADKDVRRSKSAALDKKMNSATLRA</sequence>
<organism evidence="3 4">
    <name type="scientific">Flavobacterium keumense</name>
    <dbReference type="NCBI Taxonomy" id="1306518"/>
    <lineage>
        <taxon>Bacteria</taxon>
        <taxon>Pseudomonadati</taxon>
        <taxon>Bacteroidota</taxon>
        <taxon>Flavobacteriia</taxon>
        <taxon>Flavobacteriales</taxon>
        <taxon>Flavobacteriaceae</taxon>
        <taxon>Flavobacterium</taxon>
    </lineage>
</organism>
<dbReference type="InterPro" id="IPR001387">
    <property type="entry name" value="Cro/C1-type_HTH"/>
</dbReference>
<reference evidence="3 4" key="2">
    <citation type="submission" date="2023-06" db="EMBL/GenBank/DDBJ databases">
        <title>Complete Genome Sequence of Flavobacterium keumense K3R-10.</title>
        <authorList>
            <person name="Jeong H."/>
            <person name="Jhang S.Y."/>
            <person name="Kim J.N."/>
        </authorList>
    </citation>
    <scope>NUCLEOTIDE SEQUENCE [LARGE SCALE GENOMIC DNA]</scope>
    <source>
        <strain evidence="3 4">K3R-10</strain>
    </source>
</reference>
<evidence type="ECO:0000313" key="3">
    <source>
        <dbReference type="EMBL" id="WGK94380.1"/>
    </source>
</evidence>
<feature type="region of interest" description="Disordered" evidence="1">
    <location>
        <begin position="61"/>
        <end position="92"/>
    </location>
</feature>
<dbReference type="PROSITE" id="PS50943">
    <property type="entry name" value="HTH_CROC1"/>
    <property type="match status" value="1"/>
</dbReference>
<feature type="domain" description="HTH cro/C1-type" evidence="2">
    <location>
        <begin position="1"/>
        <end position="41"/>
    </location>
</feature>
<evidence type="ECO:0000259" key="2">
    <source>
        <dbReference type="PROSITE" id="PS50943"/>
    </source>
</evidence>
<dbReference type="InterPro" id="IPR010982">
    <property type="entry name" value="Lambda_DNA-bd_dom_sf"/>
</dbReference>
<name>A0ABY8N401_9FLAO</name>
<evidence type="ECO:0000256" key="1">
    <source>
        <dbReference type="SAM" id="MobiDB-lite"/>
    </source>
</evidence>
<reference evidence="3 4" key="1">
    <citation type="submission" date="2022-02" db="EMBL/GenBank/DDBJ databases">
        <authorList>
            <person name="Cha I.-T."/>
            <person name="Lee K.-E."/>
            <person name="Park S.-J."/>
        </authorList>
    </citation>
    <scope>NUCLEOTIDE SEQUENCE [LARGE SCALE GENOMIC DNA]</scope>
    <source>
        <strain evidence="3 4">K3R-10</strain>
    </source>
</reference>
<protein>
    <submittedName>
        <fullName evidence="3">Helix-turn-helix domain-containing protein</fullName>
    </submittedName>
</protein>
<gene>
    <name evidence="3" type="ORF">MG292_09890</name>
</gene>
<proteinExistence type="predicted"/>
<keyword evidence="4" id="KW-1185">Reference proteome</keyword>
<accession>A0ABY8N401</accession>
<dbReference type="Proteomes" id="UP001232117">
    <property type="component" value="Chromosome"/>
</dbReference>
<dbReference type="EMBL" id="CP092332">
    <property type="protein sequence ID" value="WGK94380.1"/>
    <property type="molecule type" value="Genomic_DNA"/>
</dbReference>